<dbReference type="EMBL" id="SPKJ01000081">
    <property type="protein sequence ID" value="MYZ49574.1"/>
    <property type="molecule type" value="Genomic_DNA"/>
</dbReference>
<dbReference type="InterPro" id="IPR006311">
    <property type="entry name" value="TAT_signal"/>
</dbReference>
<proteinExistence type="inferred from homology"/>
<feature type="signal peptide" evidence="2">
    <location>
        <begin position="1"/>
        <end position="29"/>
    </location>
</feature>
<dbReference type="RefSeq" id="WP_161141913.1">
    <property type="nucleotide sequence ID" value="NZ_SPKJ01000081.1"/>
</dbReference>
<dbReference type="PANTHER" id="PTHR42928:SF5">
    <property type="entry name" value="BLR1237 PROTEIN"/>
    <property type="match status" value="1"/>
</dbReference>
<comment type="caution">
    <text evidence="3">The sequence shown here is derived from an EMBL/GenBank/DDBJ whole genome shotgun (WGS) entry which is preliminary data.</text>
</comment>
<name>A0A964T876_9HYPH</name>
<dbReference type="OrthoDB" id="7375033at2"/>
<dbReference type="CDD" id="cd13578">
    <property type="entry name" value="PBP2_Bug27"/>
    <property type="match status" value="1"/>
</dbReference>
<protein>
    <submittedName>
        <fullName evidence="3">Tripartite tricarboxylate transporter substrate binding protein</fullName>
    </submittedName>
</protein>
<reference evidence="3" key="1">
    <citation type="submission" date="2019-03" db="EMBL/GenBank/DDBJ databases">
        <title>Afifella sp. nov., isolated from activated sludge.</title>
        <authorList>
            <person name="Li Q."/>
            <person name="Liu Y."/>
        </authorList>
    </citation>
    <scope>NUCLEOTIDE SEQUENCE</scope>
    <source>
        <strain evidence="3">L72</strain>
    </source>
</reference>
<dbReference type="Proteomes" id="UP000773614">
    <property type="component" value="Unassembled WGS sequence"/>
</dbReference>
<evidence type="ECO:0000256" key="1">
    <source>
        <dbReference type="ARBA" id="ARBA00006987"/>
    </source>
</evidence>
<evidence type="ECO:0000313" key="3">
    <source>
        <dbReference type="EMBL" id="MYZ49574.1"/>
    </source>
</evidence>
<comment type="similarity">
    <text evidence="1">Belongs to the UPF0065 (bug) family.</text>
</comment>
<dbReference type="SUPFAM" id="SSF53850">
    <property type="entry name" value="Periplasmic binding protein-like II"/>
    <property type="match status" value="1"/>
</dbReference>
<dbReference type="Pfam" id="PF03401">
    <property type="entry name" value="TctC"/>
    <property type="match status" value="1"/>
</dbReference>
<dbReference type="PROSITE" id="PS51318">
    <property type="entry name" value="TAT"/>
    <property type="match status" value="1"/>
</dbReference>
<organism evidence="3 4">
    <name type="scientific">Propylenella binzhouense</name>
    <dbReference type="NCBI Taxonomy" id="2555902"/>
    <lineage>
        <taxon>Bacteria</taxon>
        <taxon>Pseudomonadati</taxon>
        <taxon>Pseudomonadota</taxon>
        <taxon>Alphaproteobacteria</taxon>
        <taxon>Hyphomicrobiales</taxon>
        <taxon>Propylenellaceae</taxon>
        <taxon>Propylenella</taxon>
    </lineage>
</organism>
<evidence type="ECO:0000256" key="2">
    <source>
        <dbReference type="SAM" id="SignalP"/>
    </source>
</evidence>
<dbReference type="PIRSF" id="PIRSF017082">
    <property type="entry name" value="YflP"/>
    <property type="match status" value="1"/>
</dbReference>
<feature type="chain" id="PRO_5037109185" evidence="2">
    <location>
        <begin position="30"/>
        <end position="330"/>
    </location>
</feature>
<gene>
    <name evidence="3" type="ORF">E4O86_17835</name>
</gene>
<keyword evidence="4" id="KW-1185">Reference proteome</keyword>
<evidence type="ECO:0000313" key="4">
    <source>
        <dbReference type="Proteomes" id="UP000773614"/>
    </source>
</evidence>
<dbReference type="Gene3D" id="3.40.190.10">
    <property type="entry name" value="Periplasmic binding protein-like II"/>
    <property type="match status" value="1"/>
</dbReference>
<dbReference type="InterPro" id="IPR042100">
    <property type="entry name" value="Bug_dom1"/>
</dbReference>
<sequence length="330" mass="34929">MTSFTRRSLFVRTLGAAGLALTLASVPFAAAEAGGYPEKPVKILVPVAPGGPMDMIGRLVAEKLGAAWGQPFVVENRPGGGQVIATQVAAQSPADGYTLLVMSHVFTMNPWLFDRLPYGTDDFAPVTQMTETPLILAVNPKLPVNSVKELIDYAKAHPGELSFGSSGPSSSLRFAGELLKEMAGIDMVHVPFDGNGPMTVAVASGEIDLGFVNPVSIPFIKDGRLRALAITSRKRADSLPDLSTMQEAGVAGYEAGSWFGLVAPKGTPDDVIAKLNGEIGKILSDPEVKARLEAVEATPVTQSPEEFAAYIASELQKWKTLIGKLDIKVQ</sequence>
<keyword evidence="2" id="KW-0732">Signal</keyword>
<dbReference type="PANTHER" id="PTHR42928">
    <property type="entry name" value="TRICARBOXYLATE-BINDING PROTEIN"/>
    <property type="match status" value="1"/>
</dbReference>
<accession>A0A964T876</accession>
<dbReference type="AlphaFoldDB" id="A0A964T876"/>
<dbReference type="InterPro" id="IPR005064">
    <property type="entry name" value="BUG"/>
</dbReference>
<dbReference type="Gene3D" id="3.40.190.150">
    <property type="entry name" value="Bordetella uptake gene, domain 1"/>
    <property type="match status" value="1"/>
</dbReference>